<dbReference type="SUPFAM" id="SSF55874">
    <property type="entry name" value="ATPase domain of HSP90 chaperone/DNA topoisomerase II/histidine kinase"/>
    <property type="match status" value="1"/>
</dbReference>
<keyword evidence="4" id="KW-1185">Reference proteome</keyword>
<dbReference type="InterPro" id="IPR010559">
    <property type="entry name" value="Sig_transdc_His_kin_internal"/>
</dbReference>
<dbReference type="PANTHER" id="PTHR34220:SF7">
    <property type="entry name" value="SENSOR HISTIDINE KINASE YPDA"/>
    <property type="match status" value="1"/>
</dbReference>
<evidence type="ECO:0000313" key="4">
    <source>
        <dbReference type="Proteomes" id="UP001516620"/>
    </source>
</evidence>
<keyword evidence="1" id="KW-1133">Transmembrane helix</keyword>
<name>A0ABS2H7U2_9BACL</name>
<dbReference type="EMBL" id="JADCNN020000019">
    <property type="protein sequence ID" value="MBM6997490.1"/>
    <property type="molecule type" value="Genomic_DNA"/>
</dbReference>
<protein>
    <submittedName>
        <fullName evidence="3">Histidine kinase</fullName>
    </submittedName>
</protein>
<keyword evidence="3" id="KW-0808">Transferase</keyword>
<feature type="transmembrane region" description="Helical" evidence="1">
    <location>
        <begin position="272"/>
        <end position="292"/>
    </location>
</feature>
<feature type="domain" description="Signal transduction histidine kinase internal region" evidence="2">
    <location>
        <begin position="362"/>
        <end position="440"/>
    </location>
</feature>
<gene>
    <name evidence="3" type="ORF">IM700_017670</name>
</gene>
<sequence>MKAGGLFTRKSIVFRFFVPFTLILAILFTVLLLSNIYSLEVVRTQSISNSRNTLGIYVENIHSKLNLYAKDLTEVFENQIDAATEYDRLKGSDRYFREIALLDALKAKASNNDSSDGVFIKLPGDGATLVQFGNRTRSEDKLDLVDFLREHDFLPDPDRTLDEWTDFDVQGAHYLFRYITYEKVSFGTFVKADSLLAVASGEGQELGPTLLSAREGGILASTDESLMETASTLSDLRAQDKKSYLFISEPIAEFGEITHMMAKQNIFSGLKLIQWLIISLAAISVVAIPLVLKLLARDILQPVLELVKAAKDVEKGRTSFPEPSGHFSIEFMKLFHSFDSMIREITDLKIHTYEEKIERSRTELKYLQMQIRPHFFLNAISTINSLTYQNKNEEIRMLIQLLSQHLRYMFKGGLVLVPLEEEMRHVDNYVHMQEIRNPDQIFCMTDIDAATARVLIPQFLVQTFVENIFKHALTYGEMLSIFIRTSLIEIEDMPYLHISIEDNGGGFPSSVLQAAKDSSLEPVEASGQVGISNIRRTLQLLYKREDLLKLSNAEPLGARVEILIPVQGDGENDFTKEV</sequence>
<feature type="transmembrane region" description="Helical" evidence="1">
    <location>
        <begin position="12"/>
        <end position="37"/>
    </location>
</feature>
<dbReference type="InterPro" id="IPR050640">
    <property type="entry name" value="Bact_2-comp_sensor_kinase"/>
</dbReference>
<proteinExistence type="predicted"/>
<organism evidence="3 4">
    <name type="scientific">Paenibacillus rhizolycopersici</name>
    <dbReference type="NCBI Taxonomy" id="2780073"/>
    <lineage>
        <taxon>Bacteria</taxon>
        <taxon>Bacillati</taxon>
        <taxon>Bacillota</taxon>
        <taxon>Bacilli</taxon>
        <taxon>Bacillales</taxon>
        <taxon>Paenibacillaceae</taxon>
        <taxon>Paenibacillus</taxon>
    </lineage>
</organism>
<evidence type="ECO:0000313" key="3">
    <source>
        <dbReference type="EMBL" id="MBM6997490.1"/>
    </source>
</evidence>
<keyword evidence="1" id="KW-0472">Membrane</keyword>
<comment type="caution">
    <text evidence="3">The sequence shown here is derived from an EMBL/GenBank/DDBJ whole genome shotgun (WGS) entry which is preliminary data.</text>
</comment>
<dbReference type="RefSeq" id="WP_193418245.1">
    <property type="nucleotide sequence ID" value="NZ_JADCNN020000019.1"/>
</dbReference>
<reference evidence="3 4" key="1">
    <citation type="submission" date="2021-01" db="EMBL/GenBank/DDBJ databases">
        <title>Paenibacillus sp.nov. isolated from the rhizosphere soil of tomato plant.</title>
        <authorList>
            <person name="Thin K.K."/>
            <person name="Zhang X."/>
            <person name="He S."/>
        </authorList>
    </citation>
    <scope>NUCLEOTIDE SEQUENCE [LARGE SCALE GENOMIC DNA]</scope>
    <source>
        <strain evidence="3 4">DXFW5</strain>
    </source>
</reference>
<keyword evidence="1" id="KW-0812">Transmembrane</keyword>
<dbReference type="PANTHER" id="PTHR34220">
    <property type="entry name" value="SENSOR HISTIDINE KINASE YPDA"/>
    <property type="match status" value="1"/>
</dbReference>
<accession>A0ABS2H7U2</accession>
<evidence type="ECO:0000256" key="1">
    <source>
        <dbReference type="SAM" id="Phobius"/>
    </source>
</evidence>
<dbReference type="Gene3D" id="3.30.565.10">
    <property type="entry name" value="Histidine kinase-like ATPase, C-terminal domain"/>
    <property type="match status" value="1"/>
</dbReference>
<evidence type="ECO:0000259" key="2">
    <source>
        <dbReference type="Pfam" id="PF06580"/>
    </source>
</evidence>
<dbReference type="GO" id="GO:0016301">
    <property type="term" value="F:kinase activity"/>
    <property type="evidence" value="ECO:0007669"/>
    <property type="project" value="UniProtKB-KW"/>
</dbReference>
<dbReference type="InterPro" id="IPR036890">
    <property type="entry name" value="HATPase_C_sf"/>
</dbReference>
<keyword evidence="3" id="KW-0418">Kinase</keyword>
<dbReference type="Pfam" id="PF06580">
    <property type="entry name" value="His_kinase"/>
    <property type="match status" value="1"/>
</dbReference>
<dbReference type="Proteomes" id="UP001516620">
    <property type="component" value="Unassembled WGS sequence"/>
</dbReference>
<dbReference type="Gene3D" id="6.10.340.10">
    <property type="match status" value="1"/>
</dbReference>